<reference evidence="2" key="1">
    <citation type="submission" date="2015-07" db="EMBL/GenBank/DDBJ databases">
        <title>MeaNS - Measles Nucleotide Surveillance Program.</title>
        <authorList>
            <person name="Tran T."/>
            <person name="Druce J."/>
        </authorList>
    </citation>
    <scope>NUCLEOTIDE SEQUENCE</scope>
    <source>
        <strain evidence="2">UCB-OBI-ISO-001</strain>
        <tissue evidence="2">Gonad</tissue>
    </source>
</reference>
<dbReference type="AlphaFoldDB" id="A0A0L8GK47"/>
<gene>
    <name evidence="2" type="ORF">OCBIM_22032252mg</name>
</gene>
<evidence type="ECO:0000256" key="1">
    <source>
        <dbReference type="SAM" id="SignalP"/>
    </source>
</evidence>
<sequence length="284" mass="33101">MRGYIICFLIILYLSYTFSAKEQDAELLLMKYKTREHAWENFFMSWEMCSDIEDFEKKLAYSHMIIMDSMEKVWDEPYIKRLLLFPIYHFKQYEKKAFKNAMGCFQKIFEDPFAIPKGKEFKRPKRSVRSKRAIARLGKATLDIVSGAFSGFLGNIASEGLLRFLGIGDNADSSAKEVRNVNDWKDMKVTKNDITVVLLGDRRFLRSFNFVIEDFQQYVLKCLANNKKMTSDEHKFCNIKSQSLDKHDLESNPDPTSGARAKMSPTFSFTAVVIYTFFLACTFY</sequence>
<feature type="signal peptide" evidence="1">
    <location>
        <begin position="1"/>
        <end position="19"/>
    </location>
</feature>
<keyword evidence="1" id="KW-0732">Signal</keyword>
<dbReference type="OrthoDB" id="10340345at2759"/>
<feature type="chain" id="PRO_5005583055" evidence="1">
    <location>
        <begin position="20"/>
        <end position="284"/>
    </location>
</feature>
<name>A0A0L8GK47_OCTBM</name>
<protein>
    <submittedName>
        <fullName evidence="2">Uncharacterized protein</fullName>
    </submittedName>
</protein>
<dbReference type="EMBL" id="KQ421503">
    <property type="protein sequence ID" value="KOF77313.1"/>
    <property type="molecule type" value="Genomic_DNA"/>
</dbReference>
<organism evidence="2">
    <name type="scientific">Octopus bimaculoides</name>
    <name type="common">California two-spotted octopus</name>
    <dbReference type="NCBI Taxonomy" id="37653"/>
    <lineage>
        <taxon>Eukaryota</taxon>
        <taxon>Metazoa</taxon>
        <taxon>Spiralia</taxon>
        <taxon>Lophotrochozoa</taxon>
        <taxon>Mollusca</taxon>
        <taxon>Cephalopoda</taxon>
        <taxon>Coleoidea</taxon>
        <taxon>Octopodiformes</taxon>
        <taxon>Octopoda</taxon>
        <taxon>Incirrata</taxon>
        <taxon>Octopodidae</taxon>
        <taxon>Octopus</taxon>
    </lineage>
</organism>
<accession>A0A0L8GK47</accession>
<evidence type="ECO:0000313" key="2">
    <source>
        <dbReference type="EMBL" id="KOF77313.1"/>
    </source>
</evidence>
<proteinExistence type="predicted"/>